<dbReference type="HOGENOM" id="CLU_153689_1_0_10"/>
<dbReference type="Proteomes" id="UP000002772">
    <property type="component" value="Unassembled WGS sequence"/>
</dbReference>
<reference evidence="3" key="1">
    <citation type="journal article" date="2011" name="Stand. Genomic Sci.">
        <title>Non-contiguous finished genome sequence of the opportunistic oral pathogen Prevotella multisaccharivorax type strain (PPPA20).</title>
        <authorList>
            <person name="Pati A."/>
            <person name="Gronow S."/>
            <person name="Lu M."/>
            <person name="Lapidus A."/>
            <person name="Nolan M."/>
            <person name="Lucas S."/>
            <person name="Hammon N."/>
            <person name="Deshpande S."/>
            <person name="Cheng J.F."/>
            <person name="Tapia R."/>
            <person name="Han C."/>
            <person name="Goodwin L."/>
            <person name="Pitluck S."/>
            <person name="Liolios K."/>
            <person name="Pagani I."/>
            <person name="Mavromatis K."/>
            <person name="Mikhailova N."/>
            <person name="Huntemann M."/>
            <person name="Chen A."/>
            <person name="Palaniappan K."/>
            <person name="Land M."/>
            <person name="Hauser L."/>
            <person name="Detter J.C."/>
            <person name="Brambilla E.M."/>
            <person name="Rohde M."/>
            <person name="Goker M."/>
            <person name="Woyke T."/>
            <person name="Bristow J."/>
            <person name="Eisen J.A."/>
            <person name="Markowitz V."/>
            <person name="Hugenholtz P."/>
            <person name="Kyrpides N.C."/>
            <person name="Klenk H.P."/>
            <person name="Ivanova N."/>
        </authorList>
    </citation>
    <scope>NUCLEOTIDE SEQUENCE [LARGE SCALE GENOMIC DNA]</scope>
    <source>
        <strain evidence="3">DSM 17128</strain>
    </source>
</reference>
<evidence type="ECO:0000256" key="1">
    <source>
        <dbReference type="SAM" id="MobiDB-lite"/>
    </source>
</evidence>
<evidence type="ECO:0008006" key="4">
    <source>
        <dbReference type="Google" id="ProtNLM"/>
    </source>
</evidence>
<dbReference type="STRING" id="688246.Premu_0288"/>
<protein>
    <recommendedName>
        <fullName evidence="4">DUF3467 domain-containing protein</fullName>
    </recommendedName>
</protein>
<dbReference type="EMBL" id="GL945017">
    <property type="protein sequence ID" value="EGN55773.1"/>
    <property type="molecule type" value="Genomic_DNA"/>
</dbReference>
<sequence>MAENNKEQQNQVQIQLKPEVADGQYSNLAMINHSSSEFVIDFAHMLPIAPPQIFSRVIMAPEHAKRLLFALQENILRYEKEFGEIKLPAPPQAPEAGGRTAMPFGTGNA</sequence>
<proteinExistence type="predicted"/>
<dbReference type="InterPro" id="IPR021857">
    <property type="entry name" value="DUF3467"/>
</dbReference>
<dbReference type="OrthoDB" id="9813817at2"/>
<evidence type="ECO:0000313" key="3">
    <source>
        <dbReference type="Proteomes" id="UP000002772"/>
    </source>
</evidence>
<dbReference type="Pfam" id="PF11950">
    <property type="entry name" value="DUF3467"/>
    <property type="match status" value="1"/>
</dbReference>
<dbReference type="RefSeq" id="WP_007572527.1">
    <property type="nucleotide sequence ID" value="NZ_BPTS01000001.1"/>
</dbReference>
<accession>F8NA43</accession>
<name>F8NA43_9BACT</name>
<organism evidence="2 3">
    <name type="scientific">Hallella multisaccharivorax DSM 17128</name>
    <dbReference type="NCBI Taxonomy" id="688246"/>
    <lineage>
        <taxon>Bacteria</taxon>
        <taxon>Pseudomonadati</taxon>
        <taxon>Bacteroidota</taxon>
        <taxon>Bacteroidia</taxon>
        <taxon>Bacteroidales</taxon>
        <taxon>Prevotellaceae</taxon>
        <taxon>Hallella</taxon>
    </lineage>
</organism>
<dbReference type="AlphaFoldDB" id="F8NA43"/>
<keyword evidence="3" id="KW-1185">Reference proteome</keyword>
<feature type="region of interest" description="Disordered" evidence="1">
    <location>
        <begin position="87"/>
        <end position="109"/>
    </location>
</feature>
<evidence type="ECO:0000313" key="2">
    <source>
        <dbReference type="EMBL" id="EGN55773.1"/>
    </source>
</evidence>
<gene>
    <name evidence="2" type="ORF">Premu_0288</name>
</gene>